<dbReference type="InterPro" id="IPR036873">
    <property type="entry name" value="Rhodanese-like_dom_sf"/>
</dbReference>
<reference evidence="6" key="1">
    <citation type="journal article" date="2017" name="Nat. Microbiol.">
        <title>Global analysis of biosynthetic gene clusters reveals vast potential of secondary metabolite production in Penicillium species.</title>
        <authorList>
            <person name="Nielsen J.C."/>
            <person name="Grijseels S."/>
            <person name="Prigent S."/>
            <person name="Ji B."/>
            <person name="Dainat J."/>
            <person name="Nielsen K.F."/>
            <person name="Frisvad J.C."/>
            <person name="Workman M."/>
            <person name="Nielsen J."/>
        </authorList>
    </citation>
    <scope>NUCLEOTIDE SEQUENCE [LARGE SCALE GENOMIC DNA]</scope>
    <source>
        <strain evidence="6">IBT 13039</strain>
    </source>
</reference>
<feature type="region of interest" description="Disordered" evidence="2">
    <location>
        <begin position="598"/>
        <end position="631"/>
    </location>
</feature>
<dbReference type="InterPro" id="IPR038765">
    <property type="entry name" value="Papain-like_cys_pep_sf"/>
</dbReference>
<feature type="region of interest" description="Disordered" evidence="2">
    <location>
        <begin position="646"/>
        <end position="693"/>
    </location>
</feature>
<evidence type="ECO:0000256" key="1">
    <source>
        <dbReference type="ARBA" id="ARBA00009085"/>
    </source>
</evidence>
<dbReference type="AlphaFoldDB" id="A0A1V6YC80"/>
<dbReference type="Gene3D" id="3.40.250.10">
    <property type="entry name" value="Rhodanese-like domain"/>
    <property type="match status" value="1"/>
</dbReference>
<evidence type="ECO:0000313" key="5">
    <source>
        <dbReference type="EMBL" id="OQE84985.1"/>
    </source>
</evidence>
<comment type="similarity">
    <text evidence="1">Belongs to the peptidase C19 family.</text>
</comment>
<dbReference type="SUPFAM" id="SSF54001">
    <property type="entry name" value="Cysteine proteinases"/>
    <property type="match status" value="1"/>
</dbReference>
<dbReference type="GO" id="GO:0004843">
    <property type="term" value="F:cysteine-type deubiquitinase activity"/>
    <property type="evidence" value="ECO:0007669"/>
    <property type="project" value="InterPro"/>
</dbReference>
<sequence length="1090" mass="122316">MSSDAATLPSPPKIPPGKDSRRPYSVGDDVNSSGKVNRPDSYPKAKTPLIPPRRPRFPNIKDLQDQAAALNVNDTTPLNILLPTAADAIEKARSLADDDYNDKAYVQYLRASEITINLIPHHPDYRTASQRPDWYKEFADLLKTVRSKQGTMDAIKRDIIEDNLVSGMQPTGIFTSRSPEQTPATPRGRENREPGANFARMPSPTQYQRMPEAEAHSQRFSSPPDDMLAQRFAKLKASSSPPNQYGLGASTAGPGSPIVGSAGQTPLHPSNVPLGTYSSPPPRRPLGPRGMGSTSNVPTIPRKLPLNTSLPRAPDPAYSPVFTVPPKPTSNPSRRSTESTRPGNLRYSQFSNSPRVSPTRGGLDDNPYRSLTPNGLNLARETRSNSPDLPYSTTITAQSLLENLRKFNVLLIDVRTRDQYDNGHVYAKSIICIEPVILKENVSAEELEERLVISPEHEQALFEKRNEYDLVVYYDQSADSVSYLAGSPVGTSAPHLRALHDTLYEFNAYKPLKAGRPPALLLGGLDAWIDLLGQQSLATSSTAAVMSSLQARKPVPRPGRPLGRVPTMASANSSLEIRKRRLREFTPLDSKELSEWMEKSKVEEIDPSTYAEEDALTEEPEETGSEPPSPFVQTYEAFLRRFPEPHDVPQSMTQVDSRPPPAAAPNYAAHMSVAPSRPPPAVPRPSYSGVSDGRQIQPHLQRQNSANRTALYASSSRLDRIKLPRTGLTNFGVTCYMNSTIQCLSATIPLSRFFVDNRFRYYVQKNWKGSQGVMPGLYANLIRSLWKNDIEVIMPTSFRNFCGRLNREWAIDRQQDAKEFFDFVVDCLHEDLNINWQRTPLRPLTFSEEMQRERMPMTKVSRIEWDRYCHREESFISSLFAGQHASRLRCTTCHQTSTTYEAFYSISVEIPPTGAGDIYQCLRSYCKEEMLSGDEVWKCPHCKCKRMATKQIIITRAPQILVVHFKRFSASKTQSARKIHTPIEFPLHGLRMDDFVISHPPPPPPEPGMPPTTGATVPPFTYDAFAVLRHLGSSMGSGHYISLVRDAERQCWRKFDDDRATDFNPRELRPRDRLQNEQAYIVFYERVPAK</sequence>
<feature type="compositionally biased region" description="Polar residues" evidence="2">
    <location>
        <begin position="330"/>
        <end position="356"/>
    </location>
</feature>
<dbReference type="Pfam" id="PF00581">
    <property type="entry name" value="Rhodanese"/>
    <property type="match status" value="1"/>
</dbReference>
<feature type="compositionally biased region" description="Low complexity" evidence="2">
    <location>
        <begin position="664"/>
        <end position="675"/>
    </location>
</feature>
<dbReference type="PROSITE" id="PS50235">
    <property type="entry name" value="USP_3"/>
    <property type="match status" value="1"/>
</dbReference>
<evidence type="ECO:0008006" key="7">
    <source>
        <dbReference type="Google" id="ProtNLM"/>
    </source>
</evidence>
<dbReference type="EMBL" id="MOOB01000025">
    <property type="protein sequence ID" value="OQE84985.1"/>
    <property type="molecule type" value="Genomic_DNA"/>
</dbReference>
<feature type="domain" description="USP" evidence="4">
    <location>
        <begin position="726"/>
        <end position="1087"/>
    </location>
</feature>
<dbReference type="GO" id="GO:0016579">
    <property type="term" value="P:protein deubiquitination"/>
    <property type="evidence" value="ECO:0007669"/>
    <property type="project" value="InterPro"/>
</dbReference>
<dbReference type="Pfam" id="PF00443">
    <property type="entry name" value="UCH"/>
    <property type="match status" value="1"/>
</dbReference>
<accession>A0A1V6YC80</accession>
<dbReference type="InterPro" id="IPR028889">
    <property type="entry name" value="USP"/>
</dbReference>
<dbReference type="Pfam" id="PF08969">
    <property type="entry name" value="USP8_dimer"/>
    <property type="match status" value="1"/>
</dbReference>
<dbReference type="Proteomes" id="UP000191691">
    <property type="component" value="Unassembled WGS sequence"/>
</dbReference>
<name>A0A1V6YC80_PENNA</name>
<feature type="region of interest" description="Disordered" evidence="2">
    <location>
        <begin position="170"/>
        <end position="370"/>
    </location>
</feature>
<gene>
    <name evidence="5" type="ORF">PENNAL_c0025G07558</name>
</gene>
<dbReference type="FunFam" id="3.90.70.10:FF:000125">
    <property type="entry name" value="Ubiquitin C-terminal hydrolase, putative"/>
    <property type="match status" value="1"/>
</dbReference>
<dbReference type="Gene3D" id="3.90.70.10">
    <property type="entry name" value="Cysteine proteinases"/>
    <property type="match status" value="1"/>
</dbReference>
<evidence type="ECO:0000256" key="2">
    <source>
        <dbReference type="SAM" id="MobiDB-lite"/>
    </source>
</evidence>
<dbReference type="PANTHER" id="PTHR21646">
    <property type="entry name" value="UBIQUITIN CARBOXYL-TERMINAL HYDROLASE"/>
    <property type="match status" value="1"/>
</dbReference>
<feature type="compositionally biased region" description="Acidic residues" evidence="2">
    <location>
        <begin position="611"/>
        <end position="624"/>
    </location>
</feature>
<evidence type="ECO:0000259" key="3">
    <source>
        <dbReference type="PROSITE" id="PS50206"/>
    </source>
</evidence>
<evidence type="ECO:0000259" key="4">
    <source>
        <dbReference type="PROSITE" id="PS50235"/>
    </source>
</evidence>
<dbReference type="PROSITE" id="PS50206">
    <property type="entry name" value="RHODANESE_3"/>
    <property type="match status" value="1"/>
</dbReference>
<dbReference type="FunFam" id="3.40.250.10:FF:000055">
    <property type="entry name" value="Ubiquitin C-terminal hydrolase, putative"/>
    <property type="match status" value="1"/>
</dbReference>
<feature type="compositionally biased region" description="Polar residues" evidence="2">
    <location>
        <begin position="170"/>
        <end position="184"/>
    </location>
</feature>
<organism evidence="5 6">
    <name type="scientific">Penicillium nalgiovense</name>
    <dbReference type="NCBI Taxonomy" id="60175"/>
    <lineage>
        <taxon>Eukaryota</taxon>
        <taxon>Fungi</taxon>
        <taxon>Dikarya</taxon>
        <taxon>Ascomycota</taxon>
        <taxon>Pezizomycotina</taxon>
        <taxon>Eurotiomycetes</taxon>
        <taxon>Eurotiomycetidae</taxon>
        <taxon>Eurotiales</taxon>
        <taxon>Aspergillaceae</taxon>
        <taxon>Penicillium</taxon>
    </lineage>
</organism>
<evidence type="ECO:0000313" key="6">
    <source>
        <dbReference type="Proteomes" id="UP000191691"/>
    </source>
</evidence>
<dbReference type="CDD" id="cd02674">
    <property type="entry name" value="Peptidase_C19R"/>
    <property type="match status" value="1"/>
</dbReference>
<dbReference type="STRING" id="60175.A0A1V6YC80"/>
<proteinExistence type="inferred from homology"/>
<keyword evidence="6" id="KW-1185">Reference proteome</keyword>
<dbReference type="OMA" id="PFVHTYE"/>
<comment type="caution">
    <text evidence="5">The sequence shown here is derived from an EMBL/GenBank/DDBJ whole genome shotgun (WGS) entry which is preliminary data.</text>
</comment>
<protein>
    <recommendedName>
        <fullName evidence="7">USP domain-containing protein</fullName>
    </recommendedName>
</protein>
<dbReference type="InterPro" id="IPR001763">
    <property type="entry name" value="Rhodanese-like_dom"/>
</dbReference>
<dbReference type="InterPro" id="IPR001394">
    <property type="entry name" value="Peptidase_C19_UCH"/>
</dbReference>
<feature type="domain" description="Rhodanese" evidence="3">
    <location>
        <begin position="405"/>
        <end position="537"/>
    </location>
</feature>
<feature type="region of interest" description="Disordered" evidence="2">
    <location>
        <begin position="1"/>
        <end position="58"/>
    </location>
</feature>
<dbReference type="PANTHER" id="PTHR21646:SF23">
    <property type="entry name" value="UBIQUITIN CARBOXYL-TERMINAL HYDROLASE USP2"/>
    <property type="match status" value="1"/>
</dbReference>
<dbReference type="InterPro" id="IPR050185">
    <property type="entry name" value="Ub_carboxyl-term_hydrolase"/>
</dbReference>
<dbReference type="InterPro" id="IPR015063">
    <property type="entry name" value="USP8_dimer"/>
</dbReference>
<dbReference type="SUPFAM" id="SSF52821">
    <property type="entry name" value="Rhodanese/Cell cycle control phosphatase"/>
    <property type="match status" value="1"/>
</dbReference>
<feature type="region of interest" description="Disordered" evidence="2">
    <location>
        <begin position="549"/>
        <end position="571"/>
    </location>
</feature>
<dbReference type="Gene3D" id="1.20.58.80">
    <property type="entry name" value="Phosphotransferase system, lactose/cellobiose-type IIA subunit"/>
    <property type="match status" value="1"/>
</dbReference>